<sequence>MVQLVEYDKIIRSLASWKNLAHFISYQQHGVAHERAHDGVDELLAECHLAMVMRSTVVRLLGSSTGSRMSVLMMGSRNSSGALARISSSRCRCSASRATRLATSCRDPIKEPPPMRTHGRNAFHERGMAEDKWCMRGQPHQCVDRVSTQDVVEASQHARVSEIADVLIAFLWRQCVGRRRRDGHLNGHEGAGRVAGLDAGVGPYGHLNQPRAGHRLQPVQVGKHLALQQCATKTHKPGDNKITITSIPEIAGTAPYVGSILSDLGSSGVVQNG</sequence>
<dbReference type="EMBL" id="CM046117">
    <property type="protein sequence ID" value="KAI8436819.1"/>
    <property type="molecule type" value="Genomic_DNA"/>
</dbReference>
<protein>
    <submittedName>
        <fullName evidence="1">Uncharacterized protein</fullName>
    </submittedName>
</protein>
<organism evidence="1 2">
    <name type="scientific">Choristoneura fumiferana</name>
    <name type="common">Spruce budworm moth</name>
    <name type="synonym">Archips fumiferana</name>
    <dbReference type="NCBI Taxonomy" id="7141"/>
    <lineage>
        <taxon>Eukaryota</taxon>
        <taxon>Metazoa</taxon>
        <taxon>Ecdysozoa</taxon>
        <taxon>Arthropoda</taxon>
        <taxon>Hexapoda</taxon>
        <taxon>Insecta</taxon>
        <taxon>Pterygota</taxon>
        <taxon>Neoptera</taxon>
        <taxon>Endopterygota</taxon>
        <taxon>Lepidoptera</taxon>
        <taxon>Glossata</taxon>
        <taxon>Ditrysia</taxon>
        <taxon>Tortricoidea</taxon>
        <taxon>Tortricidae</taxon>
        <taxon>Tortricinae</taxon>
        <taxon>Choristoneura</taxon>
    </lineage>
</organism>
<name>A0ACC0KJW1_CHOFU</name>
<comment type="caution">
    <text evidence="1">The sequence shown here is derived from an EMBL/GenBank/DDBJ whole genome shotgun (WGS) entry which is preliminary data.</text>
</comment>
<evidence type="ECO:0000313" key="1">
    <source>
        <dbReference type="EMBL" id="KAI8436819.1"/>
    </source>
</evidence>
<accession>A0ACC0KJW1</accession>
<proteinExistence type="predicted"/>
<dbReference type="Proteomes" id="UP001064048">
    <property type="component" value="Chromosome 17"/>
</dbReference>
<reference evidence="1 2" key="1">
    <citation type="journal article" date="2022" name="Genome Biol. Evol.">
        <title>The Spruce Budworm Genome: Reconstructing the Evolutionary History of Antifreeze Proteins.</title>
        <authorList>
            <person name="Beliveau C."/>
            <person name="Gagne P."/>
            <person name="Picq S."/>
            <person name="Vernygora O."/>
            <person name="Keeling C.I."/>
            <person name="Pinkney K."/>
            <person name="Doucet D."/>
            <person name="Wen F."/>
            <person name="Johnston J.S."/>
            <person name="Maaroufi H."/>
            <person name="Boyle B."/>
            <person name="Laroche J."/>
            <person name="Dewar K."/>
            <person name="Juretic N."/>
            <person name="Blackburn G."/>
            <person name="Nisole A."/>
            <person name="Brunet B."/>
            <person name="Brandao M."/>
            <person name="Lumley L."/>
            <person name="Duan J."/>
            <person name="Quan G."/>
            <person name="Lucarotti C.J."/>
            <person name="Roe A.D."/>
            <person name="Sperling F.A.H."/>
            <person name="Levesque R.C."/>
            <person name="Cusson M."/>
        </authorList>
    </citation>
    <scope>NUCLEOTIDE SEQUENCE [LARGE SCALE GENOMIC DNA]</scope>
    <source>
        <strain evidence="1">Glfc:IPQL:Cfum</strain>
    </source>
</reference>
<gene>
    <name evidence="1" type="ORF">MSG28_010275</name>
</gene>
<evidence type="ECO:0000313" key="2">
    <source>
        <dbReference type="Proteomes" id="UP001064048"/>
    </source>
</evidence>
<keyword evidence="2" id="KW-1185">Reference proteome</keyword>